<proteinExistence type="predicted"/>
<gene>
    <name evidence="1" type="ORF">GCM10010412_072700</name>
</gene>
<dbReference type="RefSeq" id="WP_346152904.1">
    <property type="nucleotide sequence ID" value="NZ_BAAATE010000026.1"/>
</dbReference>
<sequence>MTAREVEGRSGQRADEGGMFLPPGGGVDLRHCGVPMAHQISAMQWTVNRFEGWRPGPGRSRHAFACQRCEAKALVDLETPDAVWTFQQRERQLPGDEGRSRKMAARRASIAEWDRRVREQVAAAPDAHAMAIADAVLAALEEAG</sequence>
<dbReference type="EMBL" id="BAAATE010000026">
    <property type="protein sequence ID" value="GAA2685594.1"/>
    <property type="molecule type" value="Genomic_DNA"/>
</dbReference>
<organism evidence="1 2">
    <name type="scientific">Nonomuraea recticatena</name>
    <dbReference type="NCBI Taxonomy" id="46178"/>
    <lineage>
        <taxon>Bacteria</taxon>
        <taxon>Bacillati</taxon>
        <taxon>Actinomycetota</taxon>
        <taxon>Actinomycetes</taxon>
        <taxon>Streptosporangiales</taxon>
        <taxon>Streptosporangiaceae</taxon>
        <taxon>Nonomuraea</taxon>
    </lineage>
</organism>
<comment type="caution">
    <text evidence="1">The sequence shown here is derived from an EMBL/GenBank/DDBJ whole genome shotgun (WGS) entry which is preliminary data.</text>
</comment>
<protein>
    <submittedName>
        <fullName evidence="1">Uncharacterized protein</fullName>
    </submittedName>
</protein>
<name>A0ABP6FAX1_9ACTN</name>
<dbReference type="Proteomes" id="UP001501666">
    <property type="component" value="Unassembled WGS sequence"/>
</dbReference>
<reference evidence="2" key="1">
    <citation type="journal article" date="2019" name="Int. J. Syst. Evol. Microbiol.">
        <title>The Global Catalogue of Microorganisms (GCM) 10K type strain sequencing project: providing services to taxonomists for standard genome sequencing and annotation.</title>
        <authorList>
            <consortium name="The Broad Institute Genomics Platform"/>
            <consortium name="The Broad Institute Genome Sequencing Center for Infectious Disease"/>
            <person name="Wu L."/>
            <person name="Ma J."/>
        </authorList>
    </citation>
    <scope>NUCLEOTIDE SEQUENCE [LARGE SCALE GENOMIC DNA]</scope>
    <source>
        <strain evidence="2">JCM 6835</strain>
    </source>
</reference>
<evidence type="ECO:0000313" key="1">
    <source>
        <dbReference type="EMBL" id="GAA2685594.1"/>
    </source>
</evidence>
<keyword evidence="2" id="KW-1185">Reference proteome</keyword>
<evidence type="ECO:0000313" key="2">
    <source>
        <dbReference type="Proteomes" id="UP001501666"/>
    </source>
</evidence>
<accession>A0ABP6FAX1</accession>